<feature type="transmembrane region" description="Helical" evidence="5">
    <location>
        <begin position="203"/>
        <end position="223"/>
    </location>
</feature>
<comment type="subcellular location">
    <subcellularLocation>
        <location evidence="1">Membrane</location>
        <topology evidence="1">Multi-pass membrane protein</topology>
    </subcellularLocation>
</comment>
<evidence type="ECO:0000256" key="3">
    <source>
        <dbReference type="ARBA" id="ARBA00022989"/>
    </source>
</evidence>
<evidence type="ECO:0000256" key="6">
    <source>
        <dbReference type="SAM" id="SignalP"/>
    </source>
</evidence>
<dbReference type="GO" id="GO:0016020">
    <property type="term" value="C:membrane"/>
    <property type="evidence" value="ECO:0007669"/>
    <property type="project" value="UniProtKB-SubCell"/>
</dbReference>
<dbReference type="GO" id="GO:0030255">
    <property type="term" value="P:protein secretion by the type IV secretion system"/>
    <property type="evidence" value="ECO:0007669"/>
    <property type="project" value="InterPro"/>
</dbReference>
<accession>A0A850QHE9</accession>
<reference evidence="7 8" key="1">
    <citation type="submission" date="2020-06" db="EMBL/GenBank/DDBJ databases">
        <authorList>
            <person name="Qiu C."/>
            <person name="Liu Z."/>
        </authorList>
    </citation>
    <scope>NUCLEOTIDE SEQUENCE [LARGE SCALE GENOMIC DNA]</scope>
    <source>
        <strain evidence="7 8">EM 1</strain>
    </source>
</reference>
<gene>
    <name evidence="7" type="ORF">HV832_14365</name>
</gene>
<protein>
    <submittedName>
        <fullName evidence="7">Type IV secretion system protein</fullName>
    </submittedName>
</protein>
<dbReference type="EMBL" id="JABXYJ010000008">
    <property type="protein sequence ID" value="NVO79011.1"/>
    <property type="molecule type" value="Genomic_DNA"/>
</dbReference>
<evidence type="ECO:0000256" key="2">
    <source>
        <dbReference type="ARBA" id="ARBA00022692"/>
    </source>
</evidence>
<feature type="transmembrane region" description="Helical" evidence="5">
    <location>
        <begin position="257"/>
        <end position="278"/>
    </location>
</feature>
<feature type="transmembrane region" description="Helical" evidence="5">
    <location>
        <begin position="298"/>
        <end position="324"/>
    </location>
</feature>
<dbReference type="Proteomes" id="UP000588051">
    <property type="component" value="Unassembled WGS sequence"/>
</dbReference>
<keyword evidence="8" id="KW-1185">Reference proteome</keyword>
<feature type="transmembrane region" description="Helical" evidence="5">
    <location>
        <begin position="229"/>
        <end position="250"/>
    </location>
</feature>
<evidence type="ECO:0000256" key="4">
    <source>
        <dbReference type="ARBA" id="ARBA00023136"/>
    </source>
</evidence>
<comment type="caution">
    <text evidence="7">The sequence shown here is derived from an EMBL/GenBank/DDBJ whole genome shotgun (WGS) entry which is preliminary data.</text>
</comment>
<keyword evidence="4 5" id="KW-0472">Membrane</keyword>
<dbReference type="Pfam" id="PF04610">
    <property type="entry name" value="TrbL"/>
    <property type="match status" value="1"/>
</dbReference>
<evidence type="ECO:0000256" key="5">
    <source>
        <dbReference type="SAM" id="Phobius"/>
    </source>
</evidence>
<keyword evidence="2 5" id="KW-0812">Transmembrane</keyword>
<dbReference type="InterPro" id="IPR007688">
    <property type="entry name" value="Conjugal_tfr_TrbL/VirB6"/>
</dbReference>
<keyword evidence="6" id="KW-0732">Signal</keyword>
<proteinExistence type="predicted"/>
<evidence type="ECO:0000313" key="7">
    <source>
        <dbReference type="EMBL" id="NVO79011.1"/>
    </source>
</evidence>
<dbReference type="RefSeq" id="WP_176804545.1">
    <property type="nucleotide sequence ID" value="NZ_JABXYJ010000008.1"/>
</dbReference>
<dbReference type="AlphaFoldDB" id="A0A850QHE9"/>
<feature type="chain" id="PRO_5032283995" evidence="6">
    <location>
        <begin position="30"/>
        <end position="362"/>
    </location>
</feature>
<feature type="signal peptide" evidence="6">
    <location>
        <begin position="1"/>
        <end position="29"/>
    </location>
</feature>
<feature type="transmembrane region" description="Helical" evidence="5">
    <location>
        <begin position="122"/>
        <end position="144"/>
    </location>
</feature>
<feature type="transmembrane region" description="Helical" evidence="5">
    <location>
        <begin position="90"/>
        <end position="110"/>
    </location>
</feature>
<name>A0A850QHE9_9BURK</name>
<organism evidence="7 8">
    <name type="scientific">Undibacterium oligocarboniphilum</name>
    <dbReference type="NCBI Taxonomy" id="666702"/>
    <lineage>
        <taxon>Bacteria</taxon>
        <taxon>Pseudomonadati</taxon>
        <taxon>Pseudomonadota</taxon>
        <taxon>Betaproteobacteria</taxon>
        <taxon>Burkholderiales</taxon>
        <taxon>Oxalobacteraceae</taxon>
        <taxon>Undibacterium</taxon>
    </lineage>
</organism>
<evidence type="ECO:0000256" key="1">
    <source>
        <dbReference type="ARBA" id="ARBA00004141"/>
    </source>
</evidence>
<keyword evidence="3 5" id="KW-1133">Transmembrane helix</keyword>
<evidence type="ECO:0000313" key="8">
    <source>
        <dbReference type="Proteomes" id="UP000588051"/>
    </source>
</evidence>
<sequence length="362" mass="38496">MLKTLWKYHRLVVLCFALVVAIVMPRVHADIITDVNGNVVYNTPDTNISDSPSFDIGKSISEGMKKVVDAFRKIRVDGINVSNSPGIRKYSLLFAWGFGVIALVFSGMKIALGGHHHAIEDWLLTMLNIGFFAALLIPGNYATIVSALSGFSDDLASSLMDSHANPAQLMVNMFSNIFKGILKNLPLTVPQFLANLQYTLISLFLAAIAIICGLVACFFFVLYSNIGNVLMAIAFALGPLFIAMGVWSVTKPFFDKWLNFMIIAAFYQIVGAVMMGLIVQSAIMPTGATDSSVSSSAYIMYATFSMVVLAYLASMIPEIVNALLPGSIGSISRGVAGAGNLAGKAVKLAKPSGGGGGAGVAK</sequence>